<dbReference type="GO" id="GO:0016020">
    <property type="term" value="C:membrane"/>
    <property type="evidence" value="ECO:0007669"/>
    <property type="project" value="UniProtKB-SubCell"/>
</dbReference>
<feature type="transmembrane region" description="Helical" evidence="7">
    <location>
        <begin position="120"/>
        <end position="141"/>
    </location>
</feature>
<comment type="subcellular location">
    <subcellularLocation>
        <location evidence="1">Membrane</location>
        <topology evidence="1">Multi-pass membrane protein</topology>
    </subcellularLocation>
</comment>
<evidence type="ECO:0000256" key="1">
    <source>
        <dbReference type="ARBA" id="ARBA00004141"/>
    </source>
</evidence>
<evidence type="ECO:0000256" key="4">
    <source>
        <dbReference type="ARBA" id="ARBA00022989"/>
    </source>
</evidence>
<keyword evidence="8" id="KW-0732">Signal</keyword>
<dbReference type="InterPro" id="IPR019395">
    <property type="entry name" value="Transmembrane_161A/B"/>
</dbReference>
<dbReference type="EMBL" id="CAJFCW020000005">
    <property type="protein sequence ID" value="CAG9119736.1"/>
    <property type="molecule type" value="Genomic_DNA"/>
</dbReference>
<feature type="transmembrane region" description="Helical" evidence="7">
    <location>
        <begin position="256"/>
        <end position="276"/>
    </location>
</feature>
<feature type="transmembrane region" description="Helical" evidence="7">
    <location>
        <begin position="296"/>
        <end position="319"/>
    </location>
</feature>
<keyword evidence="5 7" id="KW-0472">Membrane</keyword>
<evidence type="ECO:0000256" key="3">
    <source>
        <dbReference type="ARBA" id="ARBA00022692"/>
    </source>
</evidence>
<feature type="transmembrane region" description="Helical" evidence="7">
    <location>
        <begin position="91"/>
        <end position="114"/>
    </location>
</feature>
<keyword evidence="6" id="KW-0325">Glycoprotein</keyword>
<dbReference type="Pfam" id="PF10268">
    <property type="entry name" value="Tmemb_161AB"/>
    <property type="match status" value="1"/>
</dbReference>
<sequence length="416" mass="47033">MALLGFHIVLSLIAATLYNKLGPDFKACDWLVWRGLKYFWLPEPQDNSENKKLRKRGVKAQDVDFKTSVLCVDMNFAVMGRLTFFNSLQWMVNYGVLSLVVFCLSQLWCFLLPLDDSTNVSVLWCLFSISFSVQSLCKILWMKISKTELSSERNLVISFSLLAFLFFAVINVFGDRFLSDNLGQCFDYLMENSRSIAANVSSFKFGKSSPILLFMFASFTAALLCAILMLPLVQYALLFKIAAERDSSFMSIIHKLVFILPYLILPLYLAPVQKIFLDQISSLDSDIYSTVRNALVITWSLLRILTLKSLLQAYLLNAWEKAQAFTKHPEAFESLRSHLSLLAMTALQLLSPAVLILFVSLAEIGLGQLTGVRPSPVVNNLQVLLDYRVQRVFWAYLNAVLLTLHVVLSSIGLTFS</sequence>
<protein>
    <recommendedName>
        <fullName evidence="11">G_PROTEIN_RECEP_F1_2 domain-containing protein</fullName>
    </recommendedName>
</protein>
<dbReference type="PANTHER" id="PTHR13624:SF6">
    <property type="entry name" value="EMEI"/>
    <property type="match status" value="1"/>
</dbReference>
<evidence type="ECO:0000256" key="7">
    <source>
        <dbReference type="SAM" id="Phobius"/>
    </source>
</evidence>
<keyword evidence="4 7" id="KW-1133">Transmembrane helix</keyword>
<feature type="transmembrane region" description="Helical" evidence="7">
    <location>
        <begin position="211"/>
        <end position="235"/>
    </location>
</feature>
<feature type="chain" id="PRO_5036408463" description="G_PROTEIN_RECEP_F1_2 domain-containing protein" evidence="8">
    <location>
        <begin position="19"/>
        <end position="416"/>
    </location>
</feature>
<feature type="signal peptide" evidence="8">
    <location>
        <begin position="1"/>
        <end position="18"/>
    </location>
</feature>
<name>A0A811L4U8_9BILA</name>
<evidence type="ECO:0000313" key="10">
    <source>
        <dbReference type="Proteomes" id="UP000614601"/>
    </source>
</evidence>
<feature type="transmembrane region" description="Helical" evidence="7">
    <location>
        <begin position="339"/>
        <end position="362"/>
    </location>
</feature>
<feature type="transmembrane region" description="Helical" evidence="7">
    <location>
        <begin position="393"/>
        <end position="415"/>
    </location>
</feature>
<dbReference type="AlphaFoldDB" id="A0A811L4U8"/>
<evidence type="ECO:0000256" key="6">
    <source>
        <dbReference type="ARBA" id="ARBA00023180"/>
    </source>
</evidence>
<dbReference type="OrthoDB" id="196957at2759"/>
<dbReference type="Proteomes" id="UP000614601">
    <property type="component" value="Unassembled WGS sequence"/>
</dbReference>
<keyword evidence="10" id="KW-1185">Reference proteome</keyword>
<evidence type="ECO:0000256" key="8">
    <source>
        <dbReference type="SAM" id="SignalP"/>
    </source>
</evidence>
<comment type="caution">
    <text evidence="9">The sequence shown here is derived from an EMBL/GenBank/DDBJ whole genome shotgun (WGS) entry which is preliminary data.</text>
</comment>
<reference evidence="9" key="1">
    <citation type="submission" date="2020-09" db="EMBL/GenBank/DDBJ databases">
        <authorList>
            <person name="Kikuchi T."/>
        </authorList>
    </citation>
    <scope>NUCLEOTIDE SEQUENCE</scope>
    <source>
        <strain evidence="9">SH1</strain>
    </source>
</reference>
<organism evidence="9 10">
    <name type="scientific">Bursaphelenchus okinawaensis</name>
    <dbReference type="NCBI Taxonomy" id="465554"/>
    <lineage>
        <taxon>Eukaryota</taxon>
        <taxon>Metazoa</taxon>
        <taxon>Ecdysozoa</taxon>
        <taxon>Nematoda</taxon>
        <taxon>Chromadorea</taxon>
        <taxon>Rhabditida</taxon>
        <taxon>Tylenchina</taxon>
        <taxon>Tylenchomorpha</taxon>
        <taxon>Aphelenchoidea</taxon>
        <taxon>Aphelenchoididae</taxon>
        <taxon>Bursaphelenchus</taxon>
    </lineage>
</organism>
<dbReference type="EMBL" id="CAJFDH010000005">
    <property type="protein sequence ID" value="CAD5224186.1"/>
    <property type="molecule type" value="Genomic_DNA"/>
</dbReference>
<dbReference type="PANTHER" id="PTHR13624">
    <property type="entry name" value="RE42071P"/>
    <property type="match status" value="1"/>
</dbReference>
<dbReference type="Proteomes" id="UP000783686">
    <property type="component" value="Unassembled WGS sequence"/>
</dbReference>
<evidence type="ECO:0000313" key="9">
    <source>
        <dbReference type="EMBL" id="CAD5224186.1"/>
    </source>
</evidence>
<comment type="similarity">
    <text evidence="2">Belongs to the TMEM161 family.</text>
</comment>
<accession>A0A811L4U8</accession>
<evidence type="ECO:0000256" key="5">
    <source>
        <dbReference type="ARBA" id="ARBA00023136"/>
    </source>
</evidence>
<proteinExistence type="inferred from homology"/>
<gene>
    <name evidence="9" type="ORF">BOKJ2_LOCUS10953</name>
</gene>
<evidence type="ECO:0000256" key="2">
    <source>
        <dbReference type="ARBA" id="ARBA00009706"/>
    </source>
</evidence>
<evidence type="ECO:0008006" key="11">
    <source>
        <dbReference type="Google" id="ProtNLM"/>
    </source>
</evidence>
<feature type="transmembrane region" description="Helical" evidence="7">
    <location>
        <begin position="153"/>
        <end position="173"/>
    </location>
</feature>
<keyword evidence="3 7" id="KW-0812">Transmembrane</keyword>